<dbReference type="PROSITE" id="PS51898">
    <property type="entry name" value="TYR_RECOMBINASE"/>
    <property type="match status" value="1"/>
</dbReference>
<gene>
    <name evidence="8" type="ORF">SAMN05421770_102379</name>
</gene>
<dbReference type="GO" id="GO:0006310">
    <property type="term" value="P:DNA recombination"/>
    <property type="evidence" value="ECO:0007669"/>
    <property type="project" value="UniProtKB-KW"/>
</dbReference>
<dbReference type="InterPro" id="IPR044068">
    <property type="entry name" value="CB"/>
</dbReference>
<accession>A0A239HF54</accession>
<dbReference type="Gene3D" id="1.10.150.130">
    <property type="match status" value="1"/>
</dbReference>
<evidence type="ECO:0000259" key="7">
    <source>
        <dbReference type="PROSITE" id="PS51900"/>
    </source>
</evidence>
<dbReference type="RefSeq" id="WP_089407867.1">
    <property type="nucleotide sequence ID" value="NZ_FZOU01000002.1"/>
</dbReference>
<evidence type="ECO:0000259" key="6">
    <source>
        <dbReference type="PROSITE" id="PS51898"/>
    </source>
</evidence>
<keyword evidence="9" id="KW-1185">Reference proteome</keyword>
<dbReference type="GO" id="GO:0015074">
    <property type="term" value="P:DNA integration"/>
    <property type="evidence" value="ECO:0007669"/>
    <property type="project" value="UniProtKB-KW"/>
</dbReference>
<dbReference type="SUPFAM" id="SSF56349">
    <property type="entry name" value="DNA breaking-rejoining enzymes"/>
    <property type="match status" value="1"/>
</dbReference>
<dbReference type="PANTHER" id="PTHR30629">
    <property type="entry name" value="PROPHAGE INTEGRASE"/>
    <property type="match status" value="1"/>
</dbReference>
<keyword evidence="2" id="KW-0229">DNA integration</keyword>
<feature type="domain" description="Tyr recombinase" evidence="6">
    <location>
        <begin position="182"/>
        <end position="367"/>
    </location>
</feature>
<dbReference type="InterPro" id="IPR002104">
    <property type="entry name" value="Integrase_catalytic"/>
</dbReference>
<dbReference type="PROSITE" id="PS51900">
    <property type="entry name" value="CB"/>
    <property type="match status" value="1"/>
</dbReference>
<reference evidence="8 9" key="1">
    <citation type="submission" date="2017-06" db="EMBL/GenBank/DDBJ databases">
        <authorList>
            <person name="Kim H.J."/>
            <person name="Triplett B.A."/>
        </authorList>
    </citation>
    <scope>NUCLEOTIDE SEQUENCE [LARGE SCALE GENOMIC DNA]</scope>
    <source>
        <strain evidence="8 9">DSM 18704</strain>
    </source>
</reference>
<evidence type="ECO:0000256" key="4">
    <source>
        <dbReference type="ARBA" id="ARBA00023172"/>
    </source>
</evidence>
<dbReference type="InterPro" id="IPR011010">
    <property type="entry name" value="DNA_brk_join_enz"/>
</dbReference>
<keyword evidence="4" id="KW-0233">DNA recombination</keyword>
<name>A0A239HF54_9BACT</name>
<organism evidence="8 9">
    <name type="scientific">Granulicella rosea</name>
    <dbReference type="NCBI Taxonomy" id="474952"/>
    <lineage>
        <taxon>Bacteria</taxon>
        <taxon>Pseudomonadati</taxon>
        <taxon>Acidobacteriota</taxon>
        <taxon>Terriglobia</taxon>
        <taxon>Terriglobales</taxon>
        <taxon>Acidobacteriaceae</taxon>
        <taxon>Granulicella</taxon>
    </lineage>
</organism>
<dbReference type="Proteomes" id="UP000198356">
    <property type="component" value="Unassembled WGS sequence"/>
</dbReference>
<comment type="similarity">
    <text evidence="1">Belongs to the 'phage' integrase family.</text>
</comment>
<dbReference type="InterPro" id="IPR013762">
    <property type="entry name" value="Integrase-like_cat_sf"/>
</dbReference>
<dbReference type="InterPro" id="IPR050808">
    <property type="entry name" value="Phage_Integrase"/>
</dbReference>
<dbReference type="AlphaFoldDB" id="A0A239HF54"/>
<dbReference type="InterPro" id="IPR010998">
    <property type="entry name" value="Integrase_recombinase_N"/>
</dbReference>
<sequence>MKSRAYYQFGSLTLKKRAKSADVWEFRYYEDAATGGRARKALFIGTTDKYKTEALARKAVEAILLKLNAEKPMHHLGTVTFGGLCDRYIAEELPERYSTRKSYLSNINLHIKPRWGEYLIGAIRPMAVEGWFKEMDKSPKTKAHIRSVMHVIFECAARWELFTERRNPIEMVRVKDSTKRRKRPMILTNDTFDAVLAGLPEPFRTMVVVAQCLGLRVSEITGLQWGDLDTERRQLLVQRSIVNGRVDDVKTEYSHDHVPIHESLLEVLLAWSEQCPETEEGWMFPNPLSSKPYYSTEIQKRYLKPAGIKLGLGPIGWHTFRHTYRSWLDETGAPMKVQQELMRHASIQTTMNVYGQAMPESKREANGKVVTMVLKPLRASA</sequence>
<dbReference type="GO" id="GO:0003677">
    <property type="term" value="F:DNA binding"/>
    <property type="evidence" value="ECO:0007669"/>
    <property type="project" value="UniProtKB-UniRule"/>
</dbReference>
<feature type="domain" description="Core-binding (CB)" evidence="7">
    <location>
        <begin position="88"/>
        <end position="157"/>
    </location>
</feature>
<dbReference type="Gene3D" id="1.10.443.10">
    <property type="entry name" value="Intergrase catalytic core"/>
    <property type="match status" value="1"/>
</dbReference>
<evidence type="ECO:0000256" key="2">
    <source>
        <dbReference type="ARBA" id="ARBA00022908"/>
    </source>
</evidence>
<evidence type="ECO:0000256" key="1">
    <source>
        <dbReference type="ARBA" id="ARBA00008857"/>
    </source>
</evidence>
<dbReference type="PANTHER" id="PTHR30629:SF2">
    <property type="entry name" value="PROPHAGE INTEGRASE INTS-RELATED"/>
    <property type="match status" value="1"/>
</dbReference>
<proteinExistence type="inferred from homology"/>
<evidence type="ECO:0000256" key="3">
    <source>
        <dbReference type="ARBA" id="ARBA00023125"/>
    </source>
</evidence>
<dbReference type="Pfam" id="PF00589">
    <property type="entry name" value="Phage_integrase"/>
    <property type="match status" value="1"/>
</dbReference>
<dbReference type="CDD" id="cd01189">
    <property type="entry name" value="INT_ICEBs1_C_like"/>
    <property type="match status" value="1"/>
</dbReference>
<evidence type="ECO:0000256" key="5">
    <source>
        <dbReference type="PROSITE-ProRule" id="PRU01248"/>
    </source>
</evidence>
<dbReference type="OrthoDB" id="104151at2"/>
<keyword evidence="3 5" id="KW-0238">DNA-binding</keyword>
<protein>
    <submittedName>
        <fullName evidence="8">Site-specific recombinase XerD</fullName>
    </submittedName>
</protein>
<dbReference type="EMBL" id="FZOU01000002">
    <property type="protein sequence ID" value="SNS79980.1"/>
    <property type="molecule type" value="Genomic_DNA"/>
</dbReference>
<evidence type="ECO:0000313" key="9">
    <source>
        <dbReference type="Proteomes" id="UP000198356"/>
    </source>
</evidence>
<evidence type="ECO:0000313" key="8">
    <source>
        <dbReference type="EMBL" id="SNS79980.1"/>
    </source>
</evidence>